<evidence type="ECO:0000313" key="9">
    <source>
        <dbReference type="Proteomes" id="UP000008068"/>
    </source>
</evidence>
<name>G0NIF9_CAEBE</name>
<keyword evidence="2 6" id="KW-0732">Signal</keyword>
<dbReference type="STRING" id="135651.G0NIF9"/>
<dbReference type="CDD" id="cd00054">
    <property type="entry name" value="EGF_CA"/>
    <property type="match status" value="1"/>
</dbReference>
<dbReference type="SMART" id="SM00181">
    <property type="entry name" value="EGF"/>
    <property type="match status" value="3"/>
</dbReference>
<dbReference type="Gene3D" id="2.10.25.10">
    <property type="entry name" value="Laminin"/>
    <property type="match status" value="3"/>
</dbReference>
<feature type="signal peptide" evidence="6">
    <location>
        <begin position="1"/>
        <end position="20"/>
    </location>
</feature>
<feature type="chain" id="PRO_5003405211" evidence="6">
    <location>
        <begin position="21"/>
        <end position="450"/>
    </location>
</feature>
<evidence type="ECO:0000256" key="6">
    <source>
        <dbReference type="SAM" id="SignalP"/>
    </source>
</evidence>
<dbReference type="InParanoid" id="G0NIF9"/>
<dbReference type="GO" id="GO:0005886">
    <property type="term" value="C:plasma membrane"/>
    <property type="evidence" value="ECO:0007669"/>
    <property type="project" value="TreeGrafter"/>
</dbReference>
<gene>
    <name evidence="8" type="primary">Cbn-spe-9</name>
    <name evidence="8" type="ORF">CAEBREN_14735</name>
</gene>
<evidence type="ECO:0000256" key="2">
    <source>
        <dbReference type="ARBA" id="ARBA00022729"/>
    </source>
</evidence>
<feature type="disulfide bond" evidence="5">
    <location>
        <begin position="109"/>
        <end position="118"/>
    </location>
</feature>
<evidence type="ECO:0000313" key="8">
    <source>
        <dbReference type="EMBL" id="EGT31855.1"/>
    </source>
</evidence>
<dbReference type="GO" id="GO:0005509">
    <property type="term" value="F:calcium ion binding"/>
    <property type="evidence" value="ECO:0007669"/>
    <property type="project" value="InterPro"/>
</dbReference>
<dbReference type="AlphaFoldDB" id="G0NIF9"/>
<dbReference type="GO" id="GO:0032991">
    <property type="term" value="C:protein-containing complex"/>
    <property type="evidence" value="ECO:0007669"/>
    <property type="project" value="TreeGrafter"/>
</dbReference>
<dbReference type="FunFam" id="2.10.25.10:FF:001526">
    <property type="entry name" value="Sperm transmembrane protein 9"/>
    <property type="match status" value="1"/>
</dbReference>
<feature type="domain" description="EGF-like" evidence="7">
    <location>
        <begin position="81"/>
        <end position="119"/>
    </location>
</feature>
<reference evidence="9" key="1">
    <citation type="submission" date="2011-07" db="EMBL/GenBank/DDBJ databases">
        <authorList>
            <consortium name="Caenorhabditis brenneri Sequencing and Analysis Consortium"/>
            <person name="Wilson R.K."/>
        </authorList>
    </citation>
    <scope>NUCLEOTIDE SEQUENCE [LARGE SCALE GENOMIC DNA]</scope>
    <source>
        <strain evidence="9">PB2801</strain>
    </source>
</reference>
<dbReference type="GO" id="GO:0007338">
    <property type="term" value="P:single fertilization"/>
    <property type="evidence" value="ECO:0007669"/>
    <property type="project" value="EnsemblMetazoa"/>
</dbReference>
<dbReference type="GO" id="GO:0031143">
    <property type="term" value="C:pseudopodium"/>
    <property type="evidence" value="ECO:0007669"/>
    <property type="project" value="EnsemblMetazoa"/>
</dbReference>
<dbReference type="InterPro" id="IPR051022">
    <property type="entry name" value="Notch_Cell-Fate_Det"/>
</dbReference>
<evidence type="ECO:0000259" key="7">
    <source>
        <dbReference type="PROSITE" id="PS50026"/>
    </source>
</evidence>
<organism evidence="9">
    <name type="scientific">Caenorhabditis brenneri</name>
    <name type="common">Nematode worm</name>
    <dbReference type="NCBI Taxonomy" id="135651"/>
    <lineage>
        <taxon>Eukaryota</taxon>
        <taxon>Metazoa</taxon>
        <taxon>Ecdysozoa</taxon>
        <taxon>Nematoda</taxon>
        <taxon>Chromadorea</taxon>
        <taxon>Rhabditida</taxon>
        <taxon>Rhabditina</taxon>
        <taxon>Rhabditomorpha</taxon>
        <taxon>Rhabditoidea</taxon>
        <taxon>Rhabditidae</taxon>
        <taxon>Peloderinae</taxon>
        <taxon>Caenorhabditis</taxon>
    </lineage>
</organism>
<dbReference type="HOGENOM" id="CLU_667689_0_0_1"/>
<evidence type="ECO:0000256" key="4">
    <source>
        <dbReference type="ARBA" id="ARBA00023157"/>
    </source>
</evidence>
<keyword evidence="1 5" id="KW-0245">EGF-like domain</keyword>
<dbReference type="SMART" id="SM00179">
    <property type="entry name" value="EGF_CA"/>
    <property type="match status" value="1"/>
</dbReference>
<dbReference type="PROSITE" id="PS00022">
    <property type="entry name" value="EGF_1"/>
    <property type="match status" value="2"/>
</dbReference>
<dbReference type="PANTHER" id="PTHR24049">
    <property type="entry name" value="CRUMBS FAMILY MEMBER"/>
    <property type="match status" value="1"/>
</dbReference>
<dbReference type="InterPro" id="IPR001881">
    <property type="entry name" value="EGF-like_Ca-bd_dom"/>
</dbReference>
<sequence>MNFIRLLFLVVCLFSIWIEGLLFSRELEDSKDHAEILEYLKLFLGAKIRKLIDFLEADVPNDIKTAPNYNQESVAFQRNKEFNPCLENTNICANKGTCFNEAGNFYCVCPVTHYGKTCEHVADQTNCENNLCQNNSTCVSIQNPRTIVNTVLLRELRTSKGNKESLTDKELADLDVQVQYECICQKGYFGGLCDESEEDRKCQEVYCLGRGKGTLDGNGKCFCECEKQFFGERCEQLSACYDSECQNGGICEDVLDLKTKTVTATCKCPSTLEIVDGTVTGDNCENLKVPITIPKELTPCMEGQNSAMFFKKLISKIELDLDKDKDRAELEAIQQDYHNGITHHGEMDSGWCENSGKCVPDVVRVSTSRFYYIHRCDCTNPLTDGYYCEYKRQDACSLTREEVARGARWDEKCTDAQHGACVDINGEAHCVFLVQQIKVLEQVDSNVYVL</sequence>
<evidence type="ECO:0000256" key="1">
    <source>
        <dbReference type="ARBA" id="ARBA00022536"/>
    </source>
</evidence>
<dbReference type="InterPro" id="IPR000152">
    <property type="entry name" value="EGF-type_Asp/Asn_hydroxyl_site"/>
</dbReference>
<dbReference type="GO" id="GO:0007157">
    <property type="term" value="P:heterophilic cell-cell adhesion via plasma membrane cell adhesion molecules"/>
    <property type="evidence" value="ECO:0007669"/>
    <property type="project" value="TreeGrafter"/>
</dbReference>
<comment type="caution">
    <text evidence="5">Lacks conserved residue(s) required for the propagation of feature annotation.</text>
</comment>
<dbReference type="GO" id="GO:0009986">
    <property type="term" value="C:cell surface"/>
    <property type="evidence" value="ECO:0007669"/>
    <property type="project" value="EnsemblMetazoa"/>
</dbReference>
<dbReference type="SUPFAM" id="SSF57196">
    <property type="entry name" value="EGF/Laminin"/>
    <property type="match status" value="2"/>
</dbReference>
<keyword evidence="3" id="KW-0677">Repeat</keyword>
<proteinExistence type="predicted"/>
<protein>
    <submittedName>
        <fullName evidence="8">CBN-SPE-9 protein</fullName>
    </submittedName>
</protein>
<dbReference type="InterPro" id="IPR000742">
    <property type="entry name" value="EGF"/>
</dbReference>
<dbReference type="Proteomes" id="UP000008068">
    <property type="component" value="Unassembled WGS sequence"/>
</dbReference>
<dbReference type="PANTHER" id="PTHR24049:SF22">
    <property type="entry name" value="DROSOPHILA CRUMBS HOMOLOG"/>
    <property type="match status" value="1"/>
</dbReference>
<dbReference type="OMA" id="RDVECIN"/>
<dbReference type="GO" id="GO:0005737">
    <property type="term" value="C:cytoplasm"/>
    <property type="evidence" value="ECO:0007669"/>
    <property type="project" value="EnsemblMetazoa"/>
</dbReference>
<dbReference type="eggNOG" id="KOG1217">
    <property type="taxonomic scope" value="Eukaryota"/>
</dbReference>
<dbReference type="PROSITE" id="PS00010">
    <property type="entry name" value="ASX_HYDROXYL"/>
    <property type="match status" value="1"/>
</dbReference>
<dbReference type="GO" id="GO:0045197">
    <property type="term" value="P:establishment or maintenance of epithelial cell apical/basal polarity"/>
    <property type="evidence" value="ECO:0007669"/>
    <property type="project" value="TreeGrafter"/>
</dbReference>
<evidence type="ECO:0000256" key="3">
    <source>
        <dbReference type="ARBA" id="ARBA00022737"/>
    </source>
</evidence>
<dbReference type="OrthoDB" id="430340at2759"/>
<keyword evidence="4 5" id="KW-1015">Disulfide bond</keyword>
<evidence type="ECO:0000256" key="5">
    <source>
        <dbReference type="PROSITE-ProRule" id="PRU00076"/>
    </source>
</evidence>
<keyword evidence="9" id="KW-1185">Reference proteome</keyword>
<accession>G0NIF9</accession>
<dbReference type="PROSITE" id="PS50026">
    <property type="entry name" value="EGF_3"/>
    <property type="match status" value="1"/>
</dbReference>
<dbReference type="EMBL" id="GL379890">
    <property type="protein sequence ID" value="EGT31855.1"/>
    <property type="molecule type" value="Genomic_DNA"/>
</dbReference>